<keyword evidence="1" id="KW-0479">Metal-binding</keyword>
<evidence type="ECO:0000256" key="1">
    <source>
        <dbReference type="PIRSR" id="PIRSR609283-1"/>
    </source>
</evidence>
<feature type="binding site" evidence="1">
    <location>
        <position position="14"/>
    </location>
    <ligand>
        <name>Ca(2+)</name>
        <dbReference type="ChEBI" id="CHEBI:29108"/>
    </ligand>
</feature>
<dbReference type="OrthoDB" id="25028at2759"/>
<dbReference type="Pfam" id="PF06079">
    <property type="entry name" value="Apyrase"/>
    <property type="match status" value="1"/>
</dbReference>
<reference evidence="4" key="2">
    <citation type="submission" date="2019-09" db="UniProtKB">
        <authorList>
            <consortium name="WormBaseParasite"/>
        </authorList>
    </citation>
    <scope>IDENTIFICATION</scope>
</reference>
<accession>A0A183FLN3</accession>
<keyword evidence="1" id="KW-0106">Calcium</keyword>
<name>A0A183FLN3_HELPZ</name>
<dbReference type="InterPro" id="IPR009283">
    <property type="entry name" value="Apyrase"/>
</dbReference>
<dbReference type="Gene3D" id="2.120.10.100">
    <property type="entry name" value="Apyrase"/>
    <property type="match status" value="1"/>
</dbReference>
<reference evidence="2 3" key="1">
    <citation type="submission" date="2018-11" db="EMBL/GenBank/DDBJ databases">
        <authorList>
            <consortium name="Pathogen Informatics"/>
        </authorList>
    </citation>
    <scope>NUCLEOTIDE SEQUENCE [LARGE SCALE GENOMIC DNA]</scope>
</reference>
<dbReference type="GO" id="GO:0017110">
    <property type="term" value="F:nucleoside diphosphate phosphatase activity"/>
    <property type="evidence" value="ECO:0007669"/>
    <property type="project" value="InterPro"/>
</dbReference>
<evidence type="ECO:0000313" key="4">
    <source>
        <dbReference type="WBParaSite" id="HPBE_0000819501-mRNA-1"/>
    </source>
</evidence>
<keyword evidence="3" id="KW-1185">Reference proteome</keyword>
<sequence length="137" mass="15727">MKHPNMSGRTMEMSNLVNFNGHLLSPDDKTVMIFEIEGKKVVNIPPKINVHLARTSTFHGFHALSQEYRNKQVFSRDARWRKIISHDGVVKSIDCRLMSTKKCAKSWSNVAWISDPRDSTIFCKTEEMGLPPKKILN</sequence>
<comment type="cofactor">
    <cofactor evidence="1">
        <name>Ca(2+)</name>
        <dbReference type="ChEBI" id="CHEBI:29108"/>
    </cofactor>
</comment>
<dbReference type="AlphaFoldDB" id="A0A183FLN3"/>
<protein>
    <submittedName>
        <fullName evidence="4">WD_REPEATS_REGION domain-containing protein</fullName>
    </submittedName>
</protein>
<dbReference type="EMBL" id="UZAH01026084">
    <property type="protein sequence ID" value="VDO75347.1"/>
    <property type="molecule type" value="Genomic_DNA"/>
</dbReference>
<dbReference type="Proteomes" id="UP000050761">
    <property type="component" value="Unassembled WGS sequence"/>
</dbReference>
<dbReference type="WBParaSite" id="HPBE_0000819501-mRNA-1">
    <property type="protein sequence ID" value="HPBE_0000819501-mRNA-1"/>
    <property type="gene ID" value="HPBE_0000819501"/>
</dbReference>
<proteinExistence type="predicted"/>
<accession>A0A3P7YUE0</accession>
<evidence type="ECO:0000313" key="3">
    <source>
        <dbReference type="Proteomes" id="UP000050761"/>
    </source>
</evidence>
<dbReference type="GO" id="GO:0005509">
    <property type="term" value="F:calcium ion binding"/>
    <property type="evidence" value="ECO:0007669"/>
    <property type="project" value="InterPro"/>
</dbReference>
<dbReference type="InterPro" id="IPR036258">
    <property type="entry name" value="Apyrase_sf"/>
</dbReference>
<evidence type="ECO:0000313" key="2">
    <source>
        <dbReference type="EMBL" id="VDO75347.1"/>
    </source>
</evidence>
<organism evidence="3 4">
    <name type="scientific">Heligmosomoides polygyrus</name>
    <name type="common">Parasitic roundworm</name>
    <dbReference type="NCBI Taxonomy" id="6339"/>
    <lineage>
        <taxon>Eukaryota</taxon>
        <taxon>Metazoa</taxon>
        <taxon>Ecdysozoa</taxon>
        <taxon>Nematoda</taxon>
        <taxon>Chromadorea</taxon>
        <taxon>Rhabditida</taxon>
        <taxon>Rhabditina</taxon>
        <taxon>Rhabditomorpha</taxon>
        <taxon>Strongyloidea</taxon>
        <taxon>Heligmosomidae</taxon>
        <taxon>Heligmosomoides</taxon>
    </lineage>
</organism>
<dbReference type="SUPFAM" id="SSF101887">
    <property type="entry name" value="Apyrase"/>
    <property type="match status" value="1"/>
</dbReference>
<gene>
    <name evidence="2" type="ORF">HPBE_LOCUS8196</name>
</gene>